<dbReference type="Pfam" id="PF03221">
    <property type="entry name" value="HTH_Tnp_Tc5"/>
    <property type="match status" value="1"/>
</dbReference>
<evidence type="ECO:0000313" key="4">
    <source>
        <dbReference type="Proteomes" id="UP001249851"/>
    </source>
</evidence>
<organism evidence="3 4">
    <name type="scientific">Acropora cervicornis</name>
    <name type="common">Staghorn coral</name>
    <dbReference type="NCBI Taxonomy" id="6130"/>
    <lineage>
        <taxon>Eukaryota</taxon>
        <taxon>Metazoa</taxon>
        <taxon>Cnidaria</taxon>
        <taxon>Anthozoa</taxon>
        <taxon>Hexacorallia</taxon>
        <taxon>Scleractinia</taxon>
        <taxon>Astrocoeniina</taxon>
        <taxon>Acroporidae</taxon>
        <taxon>Acropora</taxon>
    </lineage>
</organism>
<protein>
    <submittedName>
        <fullName evidence="3">Pogo transposable element with KRAB domain</fullName>
    </submittedName>
</protein>
<accession>A0AAD9PXF5</accession>
<dbReference type="PROSITE" id="PS51253">
    <property type="entry name" value="HTH_CENPB"/>
    <property type="match status" value="1"/>
</dbReference>
<reference evidence="3" key="2">
    <citation type="journal article" date="2023" name="Science">
        <title>Genomic signatures of disease resistance in endangered staghorn corals.</title>
        <authorList>
            <person name="Vollmer S.V."/>
            <person name="Selwyn J.D."/>
            <person name="Despard B.A."/>
            <person name="Roesel C.L."/>
        </authorList>
    </citation>
    <scope>NUCLEOTIDE SEQUENCE</scope>
    <source>
        <strain evidence="3">K2</strain>
    </source>
</reference>
<dbReference type="GO" id="GO:0003677">
    <property type="term" value="F:DNA binding"/>
    <property type="evidence" value="ECO:0007669"/>
    <property type="project" value="UniProtKB-KW"/>
</dbReference>
<feature type="domain" description="HTH CENPB-type" evidence="2">
    <location>
        <begin position="76"/>
        <end position="153"/>
    </location>
</feature>
<dbReference type="EMBL" id="JARQWQ010000106">
    <property type="protein sequence ID" value="KAK2550753.1"/>
    <property type="molecule type" value="Genomic_DNA"/>
</dbReference>
<proteinExistence type="predicted"/>
<evidence type="ECO:0000256" key="1">
    <source>
        <dbReference type="ARBA" id="ARBA00023125"/>
    </source>
</evidence>
<reference evidence="3" key="1">
    <citation type="journal article" date="2023" name="G3 (Bethesda)">
        <title>Whole genome assembly and annotation of the endangered Caribbean coral Acropora cervicornis.</title>
        <authorList>
            <person name="Selwyn J.D."/>
            <person name="Vollmer S.V."/>
        </authorList>
    </citation>
    <scope>NUCLEOTIDE SEQUENCE</scope>
    <source>
        <strain evidence="3">K2</strain>
    </source>
</reference>
<gene>
    <name evidence="3" type="ORF">P5673_028426</name>
</gene>
<sequence length="243" mass="27492">MSDTNKKASSHKGKTLKKYHLSFKKEVIAYAEMNGNRPASRRFSVNERSVREWRANKSNIEGLLRTTAKAKQRCKLGGGGRKPLSPKLEQVMLEFVESRRSRGLRLSCKLIMKKAEVAHLRMTENNPVDGGDFRASRGWLYRFMKRNGLSLRRRTSIAHCALNLPVDDSFNDVIHRFKDGQPCSTGKAMLRSQLEILSEQANVNPYDTTDSDVEEAYPPPLELLDSDQEGIVTSKSIEVTGHQ</sequence>
<name>A0AAD9PXF5_ACRCE</name>
<dbReference type="InterPro" id="IPR006600">
    <property type="entry name" value="HTH_CenpB_DNA-bd_dom"/>
</dbReference>
<dbReference type="PANTHER" id="PTHR19303">
    <property type="entry name" value="TRANSPOSON"/>
    <property type="match status" value="1"/>
</dbReference>
<dbReference type="SUPFAM" id="SSF46689">
    <property type="entry name" value="Homeodomain-like"/>
    <property type="match status" value="1"/>
</dbReference>
<dbReference type="InterPro" id="IPR050863">
    <property type="entry name" value="CenT-Element_Derived"/>
</dbReference>
<comment type="caution">
    <text evidence="3">The sequence shown here is derived from an EMBL/GenBank/DDBJ whole genome shotgun (WGS) entry which is preliminary data.</text>
</comment>
<dbReference type="SMART" id="SM00674">
    <property type="entry name" value="CENPB"/>
    <property type="match status" value="1"/>
</dbReference>
<evidence type="ECO:0000313" key="3">
    <source>
        <dbReference type="EMBL" id="KAK2550753.1"/>
    </source>
</evidence>
<dbReference type="AlphaFoldDB" id="A0AAD9PXF5"/>
<dbReference type="GO" id="GO:0005634">
    <property type="term" value="C:nucleus"/>
    <property type="evidence" value="ECO:0007669"/>
    <property type="project" value="TreeGrafter"/>
</dbReference>
<dbReference type="Proteomes" id="UP001249851">
    <property type="component" value="Unassembled WGS sequence"/>
</dbReference>
<keyword evidence="1" id="KW-0238">DNA-binding</keyword>
<dbReference type="Gene3D" id="1.10.10.60">
    <property type="entry name" value="Homeodomain-like"/>
    <property type="match status" value="1"/>
</dbReference>
<dbReference type="InterPro" id="IPR009057">
    <property type="entry name" value="Homeodomain-like_sf"/>
</dbReference>
<evidence type="ECO:0000259" key="2">
    <source>
        <dbReference type="PROSITE" id="PS51253"/>
    </source>
</evidence>
<keyword evidence="4" id="KW-1185">Reference proteome</keyword>